<organism evidence="2 3">
    <name type="scientific">Stichopus japonicus</name>
    <name type="common">Sea cucumber</name>
    <dbReference type="NCBI Taxonomy" id="307972"/>
    <lineage>
        <taxon>Eukaryota</taxon>
        <taxon>Metazoa</taxon>
        <taxon>Echinodermata</taxon>
        <taxon>Eleutherozoa</taxon>
        <taxon>Echinozoa</taxon>
        <taxon>Holothuroidea</taxon>
        <taxon>Aspidochirotacea</taxon>
        <taxon>Aspidochirotida</taxon>
        <taxon>Stichopodidae</taxon>
        <taxon>Apostichopus</taxon>
    </lineage>
</organism>
<protein>
    <submittedName>
        <fullName evidence="2">Uncharacterized protein</fullName>
    </submittedName>
</protein>
<feature type="compositionally biased region" description="Basic and acidic residues" evidence="1">
    <location>
        <begin position="316"/>
        <end position="330"/>
    </location>
</feature>
<name>A0A2G8JG93_STIJA</name>
<accession>A0A2G8JG93</accession>
<evidence type="ECO:0000313" key="3">
    <source>
        <dbReference type="Proteomes" id="UP000230750"/>
    </source>
</evidence>
<feature type="compositionally biased region" description="Basic and acidic residues" evidence="1">
    <location>
        <begin position="29"/>
        <end position="48"/>
    </location>
</feature>
<feature type="compositionally biased region" description="Basic residues" evidence="1">
    <location>
        <begin position="393"/>
        <end position="402"/>
    </location>
</feature>
<keyword evidence="3" id="KW-1185">Reference proteome</keyword>
<dbReference type="AlphaFoldDB" id="A0A2G8JG93"/>
<dbReference type="EMBL" id="MRZV01002090">
    <property type="protein sequence ID" value="PIK34745.1"/>
    <property type="molecule type" value="Genomic_DNA"/>
</dbReference>
<gene>
    <name evidence="2" type="ORF">BSL78_28441</name>
</gene>
<feature type="compositionally biased region" description="Basic and acidic residues" evidence="1">
    <location>
        <begin position="1"/>
        <end position="16"/>
    </location>
</feature>
<comment type="caution">
    <text evidence="2">The sequence shown here is derived from an EMBL/GenBank/DDBJ whole genome shotgun (WGS) entry which is preliminary data.</text>
</comment>
<sequence length="424" mass="47735">MQKSVGDQKPDAKEDGESAMTESVAKTAEVTEKASKEEQEKQKDEKEIVSSQLADEEKKKEVPAASPKNEEMISPMSPPPEDRDERIKAVVGEKVAEECSGKEDQGGSEKKLQGAEGKELSIKEDSKVARGDVDHRLTKENSDVDERKVEHSRDVDGAKIDVDLRKDKTESKKDVDDRKVSDVADANIQKQHLKIRRGPAAGEDVDERFNSLEEEKEDGKKKATEKDVDDRRIAVGDSEESTKVEVKMTIKDTDERKLDKTDHDAREQTKDDRGKDEKKQISSDPVSSAKDKSTTNIESQKSKRKKRQLRWTSTKETTRQKTQKENEGAEKQPAIPSLMSLSGIAEAHPRFIRSSPDVERRRSGGSSLRSPRNTIGSWKKRNNSAGQGCSRTGRGKCYRRMRMGIEEGSPPLNSRNRWDREVHR</sequence>
<dbReference type="Proteomes" id="UP000230750">
    <property type="component" value="Unassembled WGS sequence"/>
</dbReference>
<proteinExistence type="predicted"/>
<feature type="compositionally biased region" description="Basic and acidic residues" evidence="1">
    <location>
        <begin position="207"/>
        <end position="281"/>
    </location>
</feature>
<feature type="compositionally biased region" description="Basic and acidic residues" evidence="1">
    <location>
        <begin position="94"/>
        <end position="182"/>
    </location>
</feature>
<feature type="region of interest" description="Disordered" evidence="1">
    <location>
        <begin position="1"/>
        <end position="424"/>
    </location>
</feature>
<evidence type="ECO:0000313" key="2">
    <source>
        <dbReference type="EMBL" id="PIK34745.1"/>
    </source>
</evidence>
<evidence type="ECO:0000256" key="1">
    <source>
        <dbReference type="SAM" id="MobiDB-lite"/>
    </source>
</evidence>
<reference evidence="2 3" key="1">
    <citation type="journal article" date="2017" name="PLoS Biol.">
        <title>The sea cucumber genome provides insights into morphological evolution and visceral regeneration.</title>
        <authorList>
            <person name="Zhang X."/>
            <person name="Sun L."/>
            <person name="Yuan J."/>
            <person name="Sun Y."/>
            <person name="Gao Y."/>
            <person name="Zhang L."/>
            <person name="Li S."/>
            <person name="Dai H."/>
            <person name="Hamel J.F."/>
            <person name="Liu C."/>
            <person name="Yu Y."/>
            <person name="Liu S."/>
            <person name="Lin W."/>
            <person name="Guo K."/>
            <person name="Jin S."/>
            <person name="Xu P."/>
            <person name="Storey K.B."/>
            <person name="Huan P."/>
            <person name="Zhang T."/>
            <person name="Zhou Y."/>
            <person name="Zhang J."/>
            <person name="Lin C."/>
            <person name="Li X."/>
            <person name="Xing L."/>
            <person name="Huo D."/>
            <person name="Sun M."/>
            <person name="Wang L."/>
            <person name="Mercier A."/>
            <person name="Li F."/>
            <person name="Yang H."/>
            <person name="Xiang J."/>
        </authorList>
    </citation>
    <scope>NUCLEOTIDE SEQUENCE [LARGE SCALE GENOMIC DNA]</scope>
    <source>
        <strain evidence="2">Shaxun</strain>
        <tissue evidence="2">Muscle</tissue>
    </source>
</reference>